<feature type="region of interest" description="Disordered" evidence="1">
    <location>
        <begin position="293"/>
        <end position="330"/>
    </location>
</feature>
<gene>
    <name evidence="2" type="ORF">TSPGSL018_10811</name>
</gene>
<dbReference type="AlphaFoldDB" id="A0A061SBG0"/>
<protein>
    <submittedName>
        <fullName evidence="2">Uncharacterized protein</fullName>
    </submittedName>
</protein>
<name>A0A061SBG0_9CHLO</name>
<evidence type="ECO:0000256" key="1">
    <source>
        <dbReference type="SAM" id="MobiDB-lite"/>
    </source>
</evidence>
<organism evidence="2">
    <name type="scientific">Tetraselmis sp. GSL018</name>
    <dbReference type="NCBI Taxonomy" id="582737"/>
    <lineage>
        <taxon>Eukaryota</taxon>
        <taxon>Viridiplantae</taxon>
        <taxon>Chlorophyta</taxon>
        <taxon>core chlorophytes</taxon>
        <taxon>Chlorodendrophyceae</taxon>
        <taxon>Chlorodendrales</taxon>
        <taxon>Chlorodendraceae</taxon>
        <taxon>Tetraselmis</taxon>
    </lineage>
</organism>
<feature type="compositionally biased region" description="Basic and acidic residues" evidence="1">
    <location>
        <begin position="1"/>
        <end position="18"/>
    </location>
</feature>
<feature type="compositionally biased region" description="Basic and acidic residues" evidence="1">
    <location>
        <begin position="110"/>
        <end position="141"/>
    </location>
</feature>
<dbReference type="EMBL" id="GBEZ01005065">
    <property type="protein sequence ID" value="JAC80205.1"/>
    <property type="molecule type" value="Transcribed_RNA"/>
</dbReference>
<proteinExistence type="predicted"/>
<feature type="region of interest" description="Disordered" evidence="1">
    <location>
        <begin position="1"/>
        <end position="25"/>
    </location>
</feature>
<sequence>MLRREKLGKFRTAEEPRRGQRGFSFSLRPDLLEALQSLSANSGKATTQEIGSKSNPGDDCLSTGHNGAPEEQGATRAVQLEDTLDATREKVEVAATLHGPDDQAVLPNENPKESKRLDAAAEPLRAPESEATGERPPESRCRSASLTTDTAVGLKDMAEERQVSVRMRVLRKPKLKEKLGPISQRQAPALPAQDRALTPVVPQTWVKSRGCWYMNPEQSPDLRTPSTLAKAPGCWYFGGSGPSPLGDHSTPSAPSTLIKAKGCWYLQSGGSMASKGPQDIQEAAQALPIPLEETGTAGGSKLGGFPDISATPAPSLRSSPRTTRKRKSVTFSGACDALPAEASGSRLALGSIASPQNGPGVLTQLRCTYGCASAVRGSANSHSSDDSSCKWRVELGSGLSPISFTPIPIRFDHASEQDAMHTEDMEVDYEDGSVDDENLGQCGEESPCAAREGPSGGTPVNLTPQMQLPPRKCRSSIPNQRLREAAKRASTPGIIGAGTKTVGGLRRSTRQRYQPLEYWRNEHKEYSRNHSSMPTVVNVATRTPDSAWPMGKNHKTRTRRKR</sequence>
<evidence type="ECO:0000313" key="2">
    <source>
        <dbReference type="EMBL" id="JAC80205.1"/>
    </source>
</evidence>
<feature type="compositionally biased region" description="Basic residues" evidence="1">
    <location>
        <begin position="552"/>
        <end position="562"/>
    </location>
</feature>
<feature type="compositionally biased region" description="Low complexity" evidence="1">
    <location>
        <begin position="309"/>
        <end position="321"/>
    </location>
</feature>
<feature type="compositionally biased region" description="Polar residues" evidence="1">
    <location>
        <begin position="38"/>
        <end position="55"/>
    </location>
</feature>
<reference evidence="2" key="1">
    <citation type="submission" date="2014-05" db="EMBL/GenBank/DDBJ databases">
        <title>The transcriptome of the halophilic microalga Tetraselmis sp. GSL018 isolated from the Great Salt Lake, Utah.</title>
        <authorList>
            <person name="Jinkerson R.E."/>
            <person name="D'Adamo S."/>
            <person name="Posewitz M.C."/>
        </authorList>
    </citation>
    <scope>NUCLEOTIDE SEQUENCE</scope>
    <source>
        <strain evidence="2">GSL018</strain>
    </source>
</reference>
<feature type="region of interest" description="Disordered" evidence="1">
    <location>
        <begin position="541"/>
        <end position="562"/>
    </location>
</feature>
<feature type="region of interest" description="Disordered" evidence="1">
    <location>
        <begin position="38"/>
        <end position="77"/>
    </location>
</feature>
<accession>A0A061SBG0</accession>
<feature type="region of interest" description="Disordered" evidence="1">
    <location>
        <begin position="96"/>
        <end position="147"/>
    </location>
</feature>
<feature type="region of interest" description="Disordered" evidence="1">
    <location>
        <begin position="441"/>
        <end position="509"/>
    </location>
</feature>